<accession>A0A1I6GPW2</accession>
<dbReference type="GO" id="GO:0006355">
    <property type="term" value="P:regulation of DNA-templated transcription"/>
    <property type="evidence" value="ECO:0007669"/>
    <property type="project" value="UniProtKB-ARBA"/>
</dbReference>
<dbReference type="STRING" id="375760.SAMN04488073_1313"/>
<dbReference type="GO" id="GO:0016740">
    <property type="term" value="F:transferase activity"/>
    <property type="evidence" value="ECO:0007669"/>
    <property type="project" value="UniProtKB-KW"/>
</dbReference>
<evidence type="ECO:0000313" key="3">
    <source>
        <dbReference type="Proteomes" id="UP000199290"/>
    </source>
</evidence>
<dbReference type="RefSeq" id="WP_228143563.1">
    <property type="nucleotide sequence ID" value="NZ_FOYV01000001.1"/>
</dbReference>
<dbReference type="InterPro" id="IPR036388">
    <property type="entry name" value="WH-like_DNA-bd_sf"/>
</dbReference>
<gene>
    <name evidence="2" type="ORF">SAMN04488073_1313</name>
</gene>
<dbReference type="SUPFAM" id="SSF46785">
    <property type="entry name" value="Winged helix' DNA-binding domain"/>
    <property type="match status" value="1"/>
</dbReference>
<dbReference type="Proteomes" id="UP000199290">
    <property type="component" value="Unassembled WGS sequence"/>
</dbReference>
<dbReference type="CDD" id="cd00090">
    <property type="entry name" value="HTH_ARSR"/>
    <property type="match status" value="1"/>
</dbReference>
<dbReference type="InterPro" id="IPR036390">
    <property type="entry name" value="WH_DNA-bd_sf"/>
</dbReference>
<keyword evidence="2" id="KW-0808">Transferase</keyword>
<dbReference type="CDD" id="cd05403">
    <property type="entry name" value="NT_KNTase_like"/>
    <property type="match status" value="1"/>
</dbReference>
<dbReference type="InterPro" id="IPR043519">
    <property type="entry name" value="NT_sf"/>
</dbReference>
<protein>
    <submittedName>
        <fullName evidence="2">Nucleotidyltransferase domain-containing protein</fullName>
    </submittedName>
</protein>
<proteinExistence type="predicted"/>
<organism evidence="2 3">
    <name type="scientific">Marinobacter gudaonensis</name>
    <dbReference type="NCBI Taxonomy" id="375760"/>
    <lineage>
        <taxon>Bacteria</taxon>
        <taxon>Pseudomonadati</taxon>
        <taxon>Pseudomonadota</taxon>
        <taxon>Gammaproteobacteria</taxon>
        <taxon>Pseudomonadales</taxon>
        <taxon>Marinobacteraceae</taxon>
        <taxon>Marinobacter</taxon>
    </lineage>
</organism>
<dbReference type="Pfam" id="PF18765">
    <property type="entry name" value="Polbeta"/>
    <property type="match status" value="1"/>
</dbReference>
<evidence type="ECO:0000313" key="2">
    <source>
        <dbReference type="EMBL" id="SFR44285.1"/>
    </source>
</evidence>
<dbReference type="SUPFAM" id="SSF81301">
    <property type="entry name" value="Nucleotidyltransferase"/>
    <property type="match status" value="1"/>
</dbReference>
<dbReference type="EMBL" id="FOYV01000001">
    <property type="protein sequence ID" value="SFR44285.1"/>
    <property type="molecule type" value="Genomic_DNA"/>
</dbReference>
<dbReference type="InterPro" id="IPR011991">
    <property type="entry name" value="ArsR-like_HTH"/>
</dbReference>
<feature type="domain" description="Polymerase beta nucleotidyltransferase" evidence="1">
    <location>
        <begin position="110"/>
        <end position="157"/>
    </location>
</feature>
<name>A0A1I6GPW2_9GAMM</name>
<dbReference type="Gene3D" id="3.30.460.10">
    <property type="entry name" value="Beta Polymerase, domain 2"/>
    <property type="match status" value="1"/>
</dbReference>
<keyword evidence="3" id="KW-1185">Reference proteome</keyword>
<reference evidence="3" key="1">
    <citation type="submission" date="2016-10" db="EMBL/GenBank/DDBJ databases">
        <authorList>
            <person name="Varghese N."/>
            <person name="Submissions S."/>
        </authorList>
    </citation>
    <scope>NUCLEOTIDE SEQUENCE [LARGE SCALE GENOMIC DNA]</scope>
    <source>
        <strain evidence="3">CGMCC 1.6294</strain>
    </source>
</reference>
<dbReference type="AlphaFoldDB" id="A0A1I6GPW2"/>
<sequence length="210" mass="23217">MGNQQHSTQMGMADALFPSTRQKVLKLFFLRPDTEFALREVIDAVGAGSGAVQREVARLVDCGLVFQDLRGRQKRYRVNRESPIYAELASLVTKLLGPESQINAALQPLYPEIDVALLYGSVAKGVDHAGSDVDLLLVSDTVSLEDIFETLDPAERSLARTINPTVYTRSDFTSRLVKQQSFLTRVLDGPYILLKGNLDEFGISRQSGQD</sequence>
<evidence type="ECO:0000259" key="1">
    <source>
        <dbReference type="Pfam" id="PF18765"/>
    </source>
</evidence>
<dbReference type="Gene3D" id="1.10.10.10">
    <property type="entry name" value="Winged helix-like DNA-binding domain superfamily/Winged helix DNA-binding domain"/>
    <property type="match status" value="1"/>
</dbReference>
<dbReference type="InterPro" id="IPR041633">
    <property type="entry name" value="Polbeta"/>
</dbReference>